<dbReference type="Pfam" id="PF07687">
    <property type="entry name" value="M20_dimer"/>
    <property type="match status" value="1"/>
</dbReference>
<dbReference type="InterPro" id="IPR011650">
    <property type="entry name" value="Peptidase_M20_dimer"/>
</dbReference>
<dbReference type="InterPro" id="IPR002933">
    <property type="entry name" value="Peptidase_M20"/>
</dbReference>
<dbReference type="PANTHER" id="PTHR11014:SF63">
    <property type="entry name" value="METALLOPEPTIDASE, PUTATIVE (AFU_ORTHOLOGUE AFUA_6G09600)-RELATED"/>
    <property type="match status" value="1"/>
</dbReference>
<dbReference type="InterPro" id="IPR036264">
    <property type="entry name" value="Bact_exopeptidase_dim_dom"/>
</dbReference>
<reference evidence="4 5" key="1">
    <citation type="submission" date="2015-06" db="EMBL/GenBank/DDBJ databases">
        <title>Draft genome of the moderately acidophilic sulfate reducer Candidatus Desulfosporosinus acididurans strain M1.</title>
        <authorList>
            <person name="Poehlein A."/>
            <person name="Petzsch P."/>
            <person name="Johnson B.D."/>
            <person name="Schloemann M."/>
            <person name="Daniel R."/>
            <person name="Muehling M."/>
        </authorList>
    </citation>
    <scope>NUCLEOTIDE SEQUENCE [LARGE SCALE GENOMIC DNA]</scope>
    <source>
        <strain evidence="4 5">M1</strain>
    </source>
</reference>
<dbReference type="Pfam" id="PF01546">
    <property type="entry name" value="Peptidase_M20"/>
    <property type="match status" value="1"/>
</dbReference>
<dbReference type="PATRIC" id="fig|476652.3.peg.792"/>
<dbReference type="EMBL" id="LDZY01000002">
    <property type="protein sequence ID" value="KLU67559.1"/>
    <property type="molecule type" value="Genomic_DNA"/>
</dbReference>
<organism evidence="4 5">
    <name type="scientific">Desulfosporosinus acididurans</name>
    <dbReference type="NCBI Taxonomy" id="476652"/>
    <lineage>
        <taxon>Bacteria</taxon>
        <taxon>Bacillati</taxon>
        <taxon>Bacillota</taxon>
        <taxon>Clostridia</taxon>
        <taxon>Eubacteriales</taxon>
        <taxon>Desulfitobacteriaceae</taxon>
        <taxon>Desulfosporosinus</taxon>
    </lineage>
</organism>
<name>A0A0J1FVX0_9FIRM</name>
<evidence type="ECO:0000256" key="1">
    <source>
        <dbReference type="ARBA" id="ARBA00022801"/>
    </source>
</evidence>
<gene>
    <name evidence="4" type="primary">amaA</name>
    <name evidence="4" type="ORF">DEAC_c07730</name>
</gene>
<dbReference type="PIRSF" id="PIRSF005962">
    <property type="entry name" value="Pept_M20D_amidohydro"/>
    <property type="match status" value="1"/>
</dbReference>
<dbReference type="EC" id="3.5.1.14" evidence="4"/>
<evidence type="ECO:0000256" key="2">
    <source>
        <dbReference type="PIRSR" id="PIRSR005962-1"/>
    </source>
</evidence>
<dbReference type="AlphaFoldDB" id="A0A0J1FVX0"/>
<sequence>METITLNNLVEQINDEILNWRRYLHQHPELSFKEEKTGQFVYETLQSFGNLELSRPVGNSVVARLIGAKPGKVIAIRADMDALPVQEQNTFEFSSQNPGVMHACGHDAHTAMLLGTAKILSGLKDEIQGEVRFLFQHAEELFPGGGSEMVAAGVMKGVDQVIGAHVWSQLEAGKIGIAYGPMMAAPDTFHITIKGKGGHAGAPHTSVDSIVIGAQVVTNLQHIVARNIDPLDNVVISIGKFVAGTTDNVIPDSAEIVGTIRTLSLENRDLVPRLMEQVVKGVTEAHGAEYEFKLVKGYQPVINDVGLTRIMEETIREVLGDQVLETVRPTMIAEDFSAYQHEVPGSFIFIGAGNAEKGITYPHHHPRFTIDEDIMVMGVKLFTNAAFKLLKV</sequence>
<dbReference type="SUPFAM" id="SSF55031">
    <property type="entry name" value="Bacterial exopeptidase dimerisation domain"/>
    <property type="match status" value="1"/>
</dbReference>
<dbReference type="STRING" id="476652.DEAC_c07730"/>
<feature type="domain" description="Peptidase M20 dimerisation" evidence="3">
    <location>
        <begin position="188"/>
        <end position="280"/>
    </location>
</feature>
<proteinExistence type="predicted"/>
<feature type="binding site" evidence="2">
    <location>
        <position position="140"/>
    </location>
    <ligand>
        <name>Mn(2+)</name>
        <dbReference type="ChEBI" id="CHEBI:29035"/>
        <label>2</label>
    </ligand>
</feature>
<dbReference type="FunFam" id="3.30.70.360:FF:000001">
    <property type="entry name" value="N-acetyldiaminopimelate deacetylase"/>
    <property type="match status" value="1"/>
</dbReference>
<protein>
    <submittedName>
        <fullName evidence="4">N-acyl-L-amino acid amidohydrolase</fullName>
        <ecNumber evidence="4">3.5.1.14</ecNumber>
    </submittedName>
</protein>
<dbReference type="GO" id="GO:0019877">
    <property type="term" value="P:diaminopimelate biosynthetic process"/>
    <property type="evidence" value="ECO:0007669"/>
    <property type="project" value="UniProtKB-ARBA"/>
</dbReference>
<dbReference type="InterPro" id="IPR017439">
    <property type="entry name" value="Amidohydrolase"/>
</dbReference>
<evidence type="ECO:0000313" key="5">
    <source>
        <dbReference type="Proteomes" id="UP000036356"/>
    </source>
</evidence>
<dbReference type="GO" id="GO:0004046">
    <property type="term" value="F:aminoacylase activity"/>
    <property type="evidence" value="ECO:0007669"/>
    <property type="project" value="UniProtKB-EC"/>
</dbReference>
<keyword evidence="5" id="KW-1185">Reference proteome</keyword>
<dbReference type="GO" id="GO:0050118">
    <property type="term" value="F:N-acetyldiaminopimelate deacetylase activity"/>
    <property type="evidence" value="ECO:0007669"/>
    <property type="project" value="UniProtKB-ARBA"/>
</dbReference>
<evidence type="ECO:0000259" key="3">
    <source>
        <dbReference type="Pfam" id="PF07687"/>
    </source>
</evidence>
<feature type="binding site" evidence="2">
    <location>
        <position position="104"/>
    </location>
    <ligand>
        <name>Mn(2+)</name>
        <dbReference type="ChEBI" id="CHEBI:29035"/>
        <label>2</label>
    </ligand>
</feature>
<keyword evidence="2" id="KW-0464">Manganese</keyword>
<dbReference type="RefSeq" id="WP_047808683.1">
    <property type="nucleotide sequence ID" value="NZ_LDZY01000002.1"/>
</dbReference>
<dbReference type="GO" id="GO:0046872">
    <property type="term" value="F:metal ion binding"/>
    <property type="evidence" value="ECO:0007669"/>
    <property type="project" value="UniProtKB-KW"/>
</dbReference>
<keyword evidence="1 4" id="KW-0378">Hydrolase</keyword>
<comment type="caution">
    <text evidence="4">The sequence shown here is derived from an EMBL/GenBank/DDBJ whole genome shotgun (WGS) entry which is preliminary data.</text>
</comment>
<feature type="binding site" evidence="2">
    <location>
        <position position="165"/>
    </location>
    <ligand>
        <name>Mn(2+)</name>
        <dbReference type="ChEBI" id="CHEBI:29035"/>
        <label>2</label>
    </ligand>
</feature>
<keyword evidence="2" id="KW-0479">Metal-binding</keyword>
<accession>A0A0J1FVX0</accession>
<dbReference type="CDD" id="cd08021">
    <property type="entry name" value="M20_Acy1_YhaA-like"/>
    <property type="match status" value="1"/>
</dbReference>
<dbReference type="SUPFAM" id="SSF53187">
    <property type="entry name" value="Zn-dependent exopeptidases"/>
    <property type="match status" value="1"/>
</dbReference>
<dbReference type="Gene3D" id="3.40.630.10">
    <property type="entry name" value="Zn peptidases"/>
    <property type="match status" value="1"/>
</dbReference>
<comment type="cofactor">
    <cofactor evidence="2">
        <name>Mn(2+)</name>
        <dbReference type="ChEBI" id="CHEBI:29035"/>
    </cofactor>
    <text evidence="2">The Mn(2+) ion enhances activity.</text>
</comment>
<dbReference type="NCBIfam" id="TIGR01891">
    <property type="entry name" value="amidohydrolases"/>
    <property type="match status" value="1"/>
</dbReference>
<dbReference type="Gene3D" id="3.30.70.360">
    <property type="match status" value="1"/>
</dbReference>
<evidence type="ECO:0000313" key="4">
    <source>
        <dbReference type="EMBL" id="KLU67559.1"/>
    </source>
</evidence>
<dbReference type="PANTHER" id="PTHR11014">
    <property type="entry name" value="PEPTIDASE M20 FAMILY MEMBER"/>
    <property type="match status" value="1"/>
</dbReference>
<feature type="binding site" evidence="2">
    <location>
        <position position="106"/>
    </location>
    <ligand>
        <name>Mn(2+)</name>
        <dbReference type="ChEBI" id="CHEBI:29035"/>
        <label>2</label>
    </ligand>
</feature>
<feature type="binding site" evidence="2">
    <location>
        <position position="364"/>
    </location>
    <ligand>
        <name>Mn(2+)</name>
        <dbReference type="ChEBI" id="CHEBI:29035"/>
        <label>2</label>
    </ligand>
</feature>
<dbReference type="Proteomes" id="UP000036356">
    <property type="component" value="Unassembled WGS sequence"/>
</dbReference>